<organism evidence="1 2">
    <name type="scientific">Hesseltinella vesiculosa</name>
    <dbReference type="NCBI Taxonomy" id="101127"/>
    <lineage>
        <taxon>Eukaryota</taxon>
        <taxon>Fungi</taxon>
        <taxon>Fungi incertae sedis</taxon>
        <taxon>Mucoromycota</taxon>
        <taxon>Mucoromycotina</taxon>
        <taxon>Mucoromycetes</taxon>
        <taxon>Mucorales</taxon>
        <taxon>Cunninghamellaceae</taxon>
        <taxon>Hesseltinella</taxon>
    </lineage>
</organism>
<dbReference type="AlphaFoldDB" id="A0A1X2GDJ0"/>
<name>A0A1X2GDJ0_9FUNG</name>
<dbReference type="Proteomes" id="UP000242146">
    <property type="component" value="Unassembled WGS sequence"/>
</dbReference>
<evidence type="ECO:0000313" key="2">
    <source>
        <dbReference type="Proteomes" id="UP000242146"/>
    </source>
</evidence>
<reference evidence="1 2" key="1">
    <citation type="submission" date="2016-07" db="EMBL/GenBank/DDBJ databases">
        <title>Pervasive Adenine N6-methylation of Active Genes in Fungi.</title>
        <authorList>
            <consortium name="DOE Joint Genome Institute"/>
            <person name="Mondo S.J."/>
            <person name="Dannebaum R.O."/>
            <person name="Kuo R.C."/>
            <person name="Labutti K."/>
            <person name="Haridas S."/>
            <person name="Kuo A."/>
            <person name="Salamov A."/>
            <person name="Ahrendt S.R."/>
            <person name="Lipzen A."/>
            <person name="Sullivan W."/>
            <person name="Andreopoulos W.B."/>
            <person name="Clum A."/>
            <person name="Lindquist E."/>
            <person name="Daum C."/>
            <person name="Ramamoorthy G.K."/>
            <person name="Gryganskyi A."/>
            <person name="Culley D."/>
            <person name="Magnuson J.K."/>
            <person name="James T.Y."/>
            <person name="O'Malley M.A."/>
            <person name="Stajich J.E."/>
            <person name="Spatafora J.W."/>
            <person name="Visel A."/>
            <person name="Grigoriev I.V."/>
        </authorList>
    </citation>
    <scope>NUCLEOTIDE SEQUENCE [LARGE SCALE GENOMIC DNA]</scope>
    <source>
        <strain evidence="1 2">NRRL 3301</strain>
    </source>
</reference>
<dbReference type="OrthoDB" id="2264193at2759"/>
<evidence type="ECO:0000313" key="1">
    <source>
        <dbReference type="EMBL" id="ORX50538.1"/>
    </source>
</evidence>
<gene>
    <name evidence="1" type="ORF">DM01DRAFT_1096078</name>
</gene>
<dbReference type="EMBL" id="MCGT01000023">
    <property type="protein sequence ID" value="ORX50538.1"/>
    <property type="molecule type" value="Genomic_DNA"/>
</dbReference>
<proteinExistence type="predicted"/>
<protein>
    <submittedName>
        <fullName evidence="1">Uncharacterized protein</fullName>
    </submittedName>
</protein>
<accession>A0A1X2GDJ0</accession>
<keyword evidence="2" id="KW-1185">Reference proteome</keyword>
<sequence length="126" mass="13961">MKAVRFHPILETVAFTYSATDYDRSYLPIPASPCSNSYATSVFLKPHESFPEPSSLQVSSTPLSRPAILPLDFSNINVSSKPKKLSINTSITRPPLYFTSLSTQYKDAIYDDDDDDNDSLPSTSSM</sequence>
<comment type="caution">
    <text evidence="1">The sequence shown here is derived from an EMBL/GenBank/DDBJ whole genome shotgun (WGS) entry which is preliminary data.</text>
</comment>